<evidence type="ECO:0000313" key="2">
    <source>
        <dbReference type="Proteomes" id="UP000032614"/>
    </source>
</evidence>
<dbReference type="Proteomes" id="UP000032614">
    <property type="component" value="Chromosome 3"/>
</dbReference>
<dbReference type="AlphaFoldDB" id="A0AAU8SSL5"/>
<accession>A0AAU8SSL5</accession>
<dbReference type="EMBL" id="CP010025">
    <property type="protein sequence ID" value="AJZ56713.1"/>
    <property type="molecule type" value="Genomic_DNA"/>
</dbReference>
<reference evidence="1 2" key="1">
    <citation type="journal article" date="2015" name="Genome Announc.">
        <title>Complete genome sequences for 59 burkholderia isolates, both pathogenic and near neighbor.</title>
        <authorList>
            <person name="Johnson S.L."/>
            <person name="Bishop-Lilly K.A."/>
            <person name="Ladner J.T."/>
            <person name="Daligault H.E."/>
            <person name="Davenport K.W."/>
            <person name="Jaissle J."/>
            <person name="Frey K.G."/>
            <person name="Koroleva G.I."/>
            <person name="Bruce D.C."/>
            <person name="Coyne S.R."/>
            <person name="Broomall S.M."/>
            <person name="Li P.E."/>
            <person name="Teshima H."/>
            <person name="Gibbons H.S."/>
            <person name="Palacios G.F."/>
            <person name="Rosenzweig C.N."/>
            <person name="Redden C.L."/>
            <person name="Xu Y."/>
            <person name="Minogue T.D."/>
            <person name="Chain P.S."/>
        </authorList>
    </citation>
    <scope>NUCLEOTIDE SEQUENCE [LARGE SCALE GENOMIC DNA]</scope>
    <source>
        <strain evidence="1 2">ATCC BAA-463</strain>
    </source>
</reference>
<sequence length="77" mass="8787">MREEWTALGLPEFEKELEATDELDDVRFERLLKTAIARLKVCHEPSGKDGPWSTFSANREEWVAGFEAPAVTDRAVH</sequence>
<evidence type="ECO:0000313" key="1">
    <source>
        <dbReference type="EMBL" id="AJZ56713.1"/>
    </source>
</evidence>
<organism evidence="1 2">
    <name type="scientific">Paraburkholderia fungorum</name>
    <dbReference type="NCBI Taxonomy" id="134537"/>
    <lineage>
        <taxon>Bacteria</taxon>
        <taxon>Pseudomonadati</taxon>
        <taxon>Pseudomonadota</taxon>
        <taxon>Betaproteobacteria</taxon>
        <taxon>Burkholderiales</taxon>
        <taxon>Burkholderiaceae</taxon>
        <taxon>Paraburkholderia</taxon>
    </lineage>
</organism>
<dbReference type="KEGG" id="bfn:OI25_7619"/>
<gene>
    <name evidence="1" type="ORF">OI25_7619</name>
</gene>
<proteinExistence type="predicted"/>
<name>A0AAU8SSL5_9BURK</name>
<protein>
    <submittedName>
        <fullName evidence="1">Uncharacterized protein</fullName>
    </submittedName>
</protein>